<gene>
    <name evidence="1" type="ORF">SAMN05444420_102362</name>
</gene>
<dbReference type="SUPFAM" id="SSF160631">
    <property type="entry name" value="SMI1/KNR4-like"/>
    <property type="match status" value="1"/>
</dbReference>
<dbReference type="Proteomes" id="UP000182771">
    <property type="component" value="Unassembled WGS sequence"/>
</dbReference>
<evidence type="ECO:0000313" key="1">
    <source>
        <dbReference type="EMBL" id="SDW48889.1"/>
    </source>
</evidence>
<sequence>MYQELLTIKGNSYCLAKEDITCISDNWALPTSYLEFVQELGFGRLLELFLTYIPMGKDNNYCDSLERQNAYWKDVFLQYIHVPLSMLKKKENLELLMNAEPFMFSENGEVVFWDVRYPKAGEYPIYLVHFPVGIYFVGYHFREFITRLTCEETYKSILKFHESPLLPTFEPLSVNQKTSLS</sequence>
<reference evidence="1 2" key="1">
    <citation type="submission" date="2016-10" db="EMBL/GenBank/DDBJ databases">
        <authorList>
            <person name="Varghese N."/>
            <person name="Submissions S."/>
        </authorList>
    </citation>
    <scope>NUCLEOTIDE SEQUENCE [LARGE SCALE GENOMIC DNA]</scope>
    <source>
        <strain evidence="1 2">DSM 11449</strain>
    </source>
</reference>
<evidence type="ECO:0000313" key="2">
    <source>
        <dbReference type="Proteomes" id="UP000182771"/>
    </source>
</evidence>
<organism evidence="1 2">
    <name type="scientific">Capnocytophaga granulosa</name>
    <dbReference type="NCBI Taxonomy" id="45242"/>
    <lineage>
        <taxon>Bacteria</taxon>
        <taxon>Pseudomonadati</taxon>
        <taxon>Bacteroidota</taxon>
        <taxon>Flavobacteriia</taxon>
        <taxon>Flavobacteriales</taxon>
        <taxon>Flavobacteriaceae</taxon>
        <taxon>Capnocytophaga</taxon>
    </lineage>
</organism>
<dbReference type="EMBL" id="FNND01000002">
    <property type="protein sequence ID" value="SDW48889.1"/>
    <property type="molecule type" value="Genomic_DNA"/>
</dbReference>
<dbReference type="Gene3D" id="3.40.1580.10">
    <property type="entry name" value="SMI1/KNR4-like"/>
    <property type="match status" value="1"/>
</dbReference>
<dbReference type="GeneID" id="85016452"/>
<name>A0A1H2U000_9FLAO</name>
<evidence type="ECO:0008006" key="3">
    <source>
        <dbReference type="Google" id="ProtNLM"/>
    </source>
</evidence>
<protein>
    <recommendedName>
        <fullName evidence="3">SMI1 / KNR4 family (SUKH-1)</fullName>
    </recommendedName>
</protein>
<keyword evidence="2" id="KW-1185">Reference proteome</keyword>
<dbReference type="InterPro" id="IPR037883">
    <property type="entry name" value="Knr4/Smi1-like_sf"/>
</dbReference>
<comment type="caution">
    <text evidence="1">The sequence shown here is derived from an EMBL/GenBank/DDBJ whole genome shotgun (WGS) entry which is preliminary data.</text>
</comment>
<proteinExistence type="predicted"/>
<dbReference type="AlphaFoldDB" id="A0A1H2U000"/>
<accession>A0A1H2U000</accession>
<dbReference type="OrthoDB" id="8610791at2"/>
<dbReference type="RefSeq" id="WP_016420071.1">
    <property type="nucleotide sequence ID" value="NZ_FNND01000002.1"/>
</dbReference>